<evidence type="ECO:0000256" key="2">
    <source>
        <dbReference type="ARBA" id="ARBA00022771"/>
    </source>
</evidence>
<dbReference type="EMBL" id="CAJPIN010026755">
    <property type="protein sequence ID" value="CAG2063478.1"/>
    <property type="molecule type" value="Genomic_DNA"/>
</dbReference>
<reference evidence="5" key="1">
    <citation type="submission" date="2021-03" db="EMBL/GenBank/DDBJ databases">
        <authorList>
            <person name="Tran Van P."/>
        </authorList>
    </citation>
    <scope>NUCLEOTIDE SEQUENCE</scope>
</reference>
<dbReference type="InterPro" id="IPR013083">
    <property type="entry name" value="Znf_RING/FYVE/PHD"/>
</dbReference>
<evidence type="ECO:0000313" key="5">
    <source>
        <dbReference type="EMBL" id="CAG2063478.1"/>
    </source>
</evidence>
<gene>
    <name evidence="5" type="ORF">TPAB3V08_LOCUS10425</name>
</gene>
<dbReference type="SMART" id="SM00249">
    <property type="entry name" value="PHD"/>
    <property type="match status" value="1"/>
</dbReference>
<dbReference type="InterPro" id="IPR011011">
    <property type="entry name" value="Znf_FYVE_PHD"/>
</dbReference>
<comment type="caution">
    <text evidence="5">The sequence shown here is derived from an EMBL/GenBank/DDBJ whole genome shotgun (WGS) entry which is preliminary data.</text>
</comment>
<name>A0ABN7PA10_TIMPD</name>
<evidence type="ECO:0000259" key="4">
    <source>
        <dbReference type="SMART" id="SM00249"/>
    </source>
</evidence>
<keyword evidence="1" id="KW-0479">Metal-binding</keyword>
<accession>A0ABN7PA10</accession>
<dbReference type="PROSITE" id="PS01359">
    <property type="entry name" value="ZF_PHD_1"/>
    <property type="match status" value="1"/>
</dbReference>
<keyword evidence="6" id="KW-1185">Reference proteome</keyword>
<dbReference type="InterPro" id="IPR001965">
    <property type="entry name" value="Znf_PHD"/>
</dbReference>
<protein>
    <recommendedName>
        <fullName evidence="4">Zinc finger PHD-type domain-containing protein</fullName>
    </recommendedName>
</protein>
<keyword evidence="2" id="KW-0863">Zinc-finger</keyword>
<feature type="domain" description="Zinc finger PHD-type" evidence="4">
    <location>
        <begin position="89"/>
        <end position="129"/>
    </location>
</feature>
<dbReference type="InterPro" id="IPR019787">
    <property type="entry name" value="Znf_PHD-finger"/>
</dbReference>
<organism evidence="5 6">
    <name type="scientific">Timema podura</name>
    <name type="common">Walking stick</name>
    <dbReference type="NCBI Taxonomy" id="61482"/>
    <lineage>
        <taxon>Eukaryota</taxon>
        <taxon>Metazoa</taxon>
        <taxon>Ecdysozoa</taxon>
        <taxon>Arthropoda</taxon>
        <taxon>Hexapoda</taxon>
        <taxon>Insecta</taxon>
        <taxon>Pterygota</taxon>
        <taxon>Neoptera</taxon>
        <taxon>Polyneoptera</taxon>
        <taxon>Phasmatodea</taxon>
        <taxon>Timematodea</taxon>
        <taxon>Timematoidea</taxon>
        <taxon>Timematidae</taxon>
        <taxon>Timema</taxon>
    </lineage>
</organism>
<dbReference type="SUPFAM" id="SSF57903">
    <property type="entry name" value="FYVE/PHD zinc finger"/>
    <property type="match status" value="1"/>
</dbReference>
<dbReference type="Pfam" id="PF00628">
    <property type="entry name" value="PHD"/>
    <property type="match status" value="1"/>
</dbReference>
<keyword evidence="3" id="KW-0862">Zinc</keyword>
<evidence type="ECO:0000256" key="1">
    <source>
        <dbReference type="ARBA" id="ARBA00022723"/>
    </source>
</evidence>
<dbReference type="Gene3D" id="3.30.40.10">
    <property type="entry name" value="Zinc/RING finger domain, C3HC4 (zinc finger)"/>
    <property type="match status" value="1"/>
</dbReference>
<dbReference type="Proteomes" id="UP001153148">
    <property type="component" value="Unassembled WGS sequence"/>
</dbReference>
<sequence>MIVPTSEDKEKHKSKVNAVGMRYLRNVCGKTCMDKVSNEWELKECGLKGNPTGNHCIPAGSDILNTTQMVCPKHYKPKRKGIHHVNVSWCSICTEGGSLMCCDICPNSFHAHCLVMPVPEGGYTCEDCQTGRFPLYGEVVWVKLGAYR</sequence>
<evidence type="ECO:0000256" key="3">
    <source>
        <dbReference type="ARBA" id="ARBA00022833"/>
    </source>
</evidence>
<dbReference type="InterPro" id="IPR019786">
    <property type="entry name" value="Zinc_finger_PHD-type_CS"/>
</dbReference>
<proteinExistence type="predicted"/>
<evidence type="ECO:0000313" key="6">
    <source>
        <dbReference type="Proteomes" id="UP001153148"/>
    </source>
</evidence>